<name>A0A9P3LF41_9APHY</name>
<sequence length="131" mass="13542">MKPTAALTALTALACTAIASPLMRRNDSYACFQATVNGAEKFTAVKALSVLLANYSTVIPGGGIATEFGNNAVVYVCNFSGANIDADPQANLNYDININSHCGPSTAGRVRLDSGLEYGRTAIGKAFCDGS</sequence>
<dbReference type="OrthoDB" id="3325266at2759"/>
<dbReference type="Proteomes" id="UP000703269">
    <property type="component" value="Unassembled WGS sequence"/>
</dbReference>
<dbReference type="EMBL" id="BPQB01000022">
    <property type="protein sequence ID" value="GJE91647.1"/>
    <property type="molecule type" value="Genomic_DNA"/>
</dbReference>
<organism evidence="2 3">
    <name type="scientific">Phanerochaete sordida</name>
    <dbReference type="NCBI Taxonomy" id="48140"/>
    <lineage>
        <taxon>Eukaryota</taxon>
        <taxon>Fungi</taxon>
        <taxon>Dikarya</taxon>
        <taxon>Basidiomycota</taxon>
        <taxon>Agaricomycotina</taxon>
        <taxon>Agaricomycetes</taxon>
        <taxon>Polyporales</taxon>
        <taxon>Phanerochaetaceae</taxon>
        <taxon>Phanerochaete</taxon>
    </lineage>
</organism>
<proteinExistence type="predicted"/>
<dbReference type="AlphaFoldDB" id="A0A9P3LF41"/>
<keyword evidence="3" id="KW-1185">Reference proteome</keyword>
<feature type="chain" id="PRO_5040477005" evidence="1">
    <location>
        <begin position="20"/>
        <end position="131"/>
    </location>
</feature>
<evidence type="ECO:0000313" key="3">
    <source>
        <dbReference type="Proteomes" id="UP000703269"/>
    </source>
</evidence>
<feature type="signal peptide" evidence="1">
    <location>
        <begin position="1"/>
        <end position="19"/>
    </location>
</feature>
<dbReference type="PROSITE" id="PS51257">
    <property type="entry name" value="PROKAR_LIPOPROTEIN"/>
    <property type="match status" value="1"/>
</dbReference>
<gene>
    <name evidence="2" type="ORF">PsYK624_077970</name>
</gene>
<evidence type="ECO:0000256" key="1">
    <source>
        <dbReference type="SAM" id="SignalP"/>
    </source>
</evidence>
<reference evidence="2 3" key="1">
    <citation type="submission" date="2021-08" db="EMBL/GenBank/DDBJ databases">
        <title>Draft Genome Sequence of Phanerochaete sordida strain YK-624.</title>
        <authorList>
            <person name="Mori T."/>
            <person name="Dohra H."/>
            <person name="Suzuki T."/>
            <person name="Kawagishi H."/>
            <person name="Hirai H."/>
        </authorList>
    </citation>
    <scope>NUCLEOTIDE SEQUENCE [LARGE SCALE GENOMIC DNA]</scope>
    <source>
        <strain evidence="2 3">YK-624</strain>
    </source>
</reference>
<protein>
    <submittedName>
        <fullName evidence="2">Uncharacterized protein</fullName>
    </submittedName>
</protein>
<accession>A0A9P3LF41</accession>
<keyword evidence="1" id="KW-0732">Signal</keyword>
<evidence type="ECO:0000313" key="2">
    <source>
        <dbReference type="EMBL" id="GJE91647.1"/>
    </source>
</evidence>
<comment type="caution">
    <text evidence="2">The sequence shown here is derived from an EMBL/GenBank/DDBJ whole genome shotgun (WGS) entry which is preliminary data.</text>
</comment>